<name>A0A1W1UVR5_9PAST</name>
<dbReference type="RefSeq" id="WP_084257102.1">
    <property type="nucleotide sequence ID" value="NZ_FWWV01000018.1"/>
</dbReference>
<reference evidence="2" key="1">
    <citation type="submission" date="2017-04" db="EMBL/GenBank/DDBJ databases">
        <authorList>
            <person name="Varghese N."/>
            <person name="Submissions S."/>
        </authorList>
    </citation>
    <scope>NUCLEOTIDE SEQUENCE [LARGE SCALE GENOMIC DNA]</scope>
    <source>
        <strain evidence="2">DSM 23072</strain>
    </source>
</reference>
<proteinExistence type="predicted"/>
<dbReference type="STRING" id="1122938.SAMN05660772_02432"/>
<dbReference type="EMBL" id="FWWV01000018">
    <property type="protein sequence ID" value="SMB85126.1"/>
    <property type="molecule type" value="Genomic_DNA"/>
</dbReference>
<evidence type="ECO:0000313" key="2">
    <source>
        <dbReference type="Proteomes" id="UP000192408"/>
    </source>
</evidence>
<organism evidence="1 2">
    <name type="scientific">Pasteurella testudinis DSM 23072</name>
    <dbReference type="NCBI Taxonomy" id="1122938"/>
    <lineage>
        <taxon>Bacteria</taxon>
        <taxon>Pseudomonadati</taxon>
        <taxon>Pseudomonadota</taxon>
        <taxon>Gammaproteobacteria</taxon>
        <taxon>Pasteurellales</taxon>
        <taxon>Pasteurellaceae</taxon>
        <taxon>Pasteurella</taxon>
    </lineage>
</organism>
<evidence type="ECO:0000313" key="1">
    <source>
        <dbReference type="EMBL" id="SMB85126.1"/>
    </source>
</evidence>
<sequence length="118" mass="13591">MIDKTTEMELTNLPDMQIDFDGPFLASCPLPNGQLLLDICHDYFRDWFEHQYSVHAFANTVAKDGVSLWTANQANTLLPEEELSKGAFSFYLSFDQMHEAFDSIVMVQCHVTQRNRLQ</sequence>
<dbReference type="AlphaFoldDB" id="A0A1W1UVR5"/>
<gene>
    <name evidence="1" type="ORF">SAMN05660772_02432</name>
</gene>
<accession>A0A1W1UVR5</accession>
<keyword evidence="2" id="KW-1185">Reference proteome</keyword>
<dbReference type="Proteomes" id="UP000192408">
    <property type="component" value="Unassembled WGS sequence"/>
</dbReference>
<protein>
    <submittedName>
        <fullName evidence="1">Uncharacterized protein</fullName>
    </submittedName>
</protein>